<feature type="transmembrane region" description="Helical" evidence="2">
    <location>
        <begin position="5"/>
        <end position="21"/>
    </location>
</feature>
<dbReference type="RefSeq" id="WP_076754046.1">
    <property type="nucleotide sequence ID" value="NZ_CP023018.1"/>
</dbReference>
<feature type="compositionally biased region" description="Low complexity" evidence="1">
    <location>
        <begin position="97"/>
        <end position="120"/>
    </location>
</feature>
<sequence>MQFNIPVIAIVVAALVVIIFFTPILTVIGGVMLLILAGVIALRFMTRESQEKMEDMARPVIDFTTNTLWPLLRGEGSVEVVTPSSPPPSAPKETINPAPAAAPSAGTTSTTKASDSKPTAPAEKKPADKP</sequence>
<gene>
    <name evidence="3" type="ORF">SAMN05216526_0108</name>
</gene>
<accession>A0A1R3VM46</accession>
<evidence type="ECO:0000256" key="1">
    <source>
        <dbReference type="SAM" id="MobiDB-lite"/>
    </source>
</evidence>
<dbReference type="Proteomes" id="UP000223759">
    <property type="component" value="Unassembled WGS sequence"/>
</dbReference>
<name>A0A1R3VM46_9GAMM</name>
<dbReference type="STRING" id="233100.SAMN05216526_0108"/>
<keyword evidence="4" id="KW-1185">Reference proteome</keyword>
<keyword evidence="2" id="KW-0812">Transmembrane</keyword>
<keyword evidence="2" id="KW-0472">Membrane</keyword>
<proteinExistence type="predicted"/>
<evidence type="ECO:0000256" key="2">
    <source>
        <dbReference type="SAM" id="Phobius"/>
    </source>
</evidence>
<reference evidence="3 4" key="1">
    <citation type="submission" date="2017-01" db="EMBL/GenBank/DDBJ databases">
        <authorList>
            <person name="Mah S.A."/>
            <person name="Swanson W.J."/>
            <person name="Moy G.W."/>
            <person name="Vacquier V.D."/>
        </authorList>
    </citation>
    <scope>NUCLEOTIDE SEQUENCE [LARGE SCALE GENOMIC DNA]</scope>
    <source>
        <strain evidence="3 4">M9</strain>
    </source>
</reference>
<feature type="region of interest" description="Disordered" evidence="1">
    <location>
        <begin position="79"/>
        <end position="130"/>
    </location>
</feature>
<organism evidence="3 4">
    <name type="scientific">Ectothiorhodosinus mongolicus</name>
    <dbReference type="NCBI Taxonomy" id="233100"/>
    <lineage>
        <taxon>Bacteria</taxon>
        <taxon>Pseudomonadati</taxon>
        <taxon>Pseudomonadota</taxon>
        <taxon>Gammaproteobacteria</taxon>
        <taxon>Chromatiales</taxon>
        <taxon>Ectothiorhodospiraceae</taxon>
        <taxon>Ectothiorhodosinus</taxon>
    </lineage>
</organism>
<keyword evidence="2" id="KW-1133">Transmembrane helix</keyword>
<dbReference type="AlphaFoldDB" id="A0A1R3VM46"/>
<dbReference type="EMBL" id="FTPK01000001">
    <property type="protein sequence ID" value="SIT65658.1"/>
    <property type="molecule type" value="Genomic_DNA"/>
</dbReference>
<evidence type="ECO:0000313" key="3">
    <source>
        <dbReference type="EMBL" id="SIT65658.1"/>
    </source>
</evidence>
<evidence type="ECO:0000313" key="4">
    <source>
        <dbReference type="Proteomes" id="UP000223759"/>
    </source>
</evidence>
<protein>
    <submittedName>
        <fullName evidence="3">Uncharacterized protein</fullName>
    </submittedName>
</protein>